<dbReference type="PROSITE" id="PS51736">
    <property type="entry name" value="RECOMBINASES_3"/>
    <property type="match status" value="1"/>
</dbReference>
<organism evidence="2 3">
    <name type="scientific">Bacillus mycoides</name>
    <dbReference type="NCBI Taxonomy" id="1405"/>
    <lineage>
        <taxon>Bacteria</taxon>
        <taxon>Bacillati</taxon>
        <taxon>Bacillota</taxon>
        <taxon>Bacilli</taxon>
        <taxon>Bacillales</taxon>
        <taxon>Bacillaceae</taxon>
        <taxon>Bacillus</taxon>
        <taxon>Bacillus cereus group</taxon>
    </lineage>
</organism>
<proteinExistence type="predicted"/>
<dbReference type="GO" id="GO:0003677">
    <property type="term" value="F:DNA binding"/>
    <property type="evidence" value="ECO:0007669"/>
    <property type="project" value="InterPro"/>
</dbReference>
<comment type="caution">
    <text evidence="2">The sequence shown here is derived from an EMBL/GenBank/DDBJ whole genome shotgun (WGS) entry which is preliminary data.</text>
</comment>
<dbReference type="Gene3D" id="3.40.50.1390">
    <property type="entry name" value="Resolvase, N-terminal catalytic domain"/>
    <property type="match status" value="1"/>
</dbReference>
<dbReference type="AlphaFoldDB" id="A0A1E8BKW4"/>
<evidence type="ECO:0000259" key="1">
    <source>
        <dbReference type="PROSITE" id="PS51736"/>
    </source>
</evidence>
<dbReference type="SUPFAM" id="SSF53041">
    <property type="entry name" value="Resolvase-like"/>
    <property type="match status" value="1"/>
</dbReference>
<dbReference type="EMBL" id="LXLX01000044">
    <property type="protein sequence ID" value="OFD90173.1"/>
    <property type="molecule type" value="Genomic_DNA"/>
</dbReference>
<dbReference type="InterPro" id="IPR006119">
    <property type="entry name" value="Resolv_N"/>
</dbReference>
<dbReference type="InterPro" id="IPR036162">
    <property type="entry name" value="Resolvase-like_N_sf"/>
</dbReference>
<gene>
    <name evidence="2" type="ORF">BWGOE11_34640</name>
</gene>
<evidence type="ECO:0000313" key="2">
    <source>
        <dbReference type="EMBL" id="OFD90173.1"/>
    </source>
</evidence>
<reference evidence="2 3" key="1">
    <citation type="submission" date="2016-05" db="EMBL/GenBank/DDBJ databases">
        <title>Bacillus thuringiensis and Bacillus weihenstephanensis as novel biocontrol agents of wilt causing Verticillium species.</title>
        <authorList>
            <person name="Hollensteiner J."/>
            <person name="Wemheuer F."/>
            <person name="Harting R."/>
            <person name="Kolarzyk A."/>
            <person name="Diaz-Valerio S."/>
            <person name="Poehlein A."/>
            <person name="Brzuszkiewicz E."/>
            <person name="Nesemann K."/>
            <person name="Braus-Stromeyer S."/>
            <person name="Braus G."/>
            <person name="Daniel R."/>
            <person name="Liesegang H."/>
        </authorList>
    </citation>
    <scope>NUCLEOTIDE SEQUENCE [LARGE SCALE GENOMIC DNA]</scope>
    <source>
        <strain evidence="2 3">GOE11</strain>
    </source>
</reference>
<accession>A0A1E8BKW4</accession>
<dbReference type="Proteomes" id="UP000175835">
    <property type="component" value="Unassembled WGS sequence"/>
</dbReference>
<name>A0A1E8BKW4_BACMY</name>
<feature type="domain" description="Resolvase/invertase-type recombinase catalytic" evidence="1">
    <location>
        <begin position="4"/>
        <end position="66"/>
    </location>
</feature>
<sequence length="66" mass="8097">MNTRKIGYIRVSRKDQNEDRQLEAMKQTITDERDIFIDKQSGRDFNRDQYQLFQTHQPFEQFQLLS</sequence>
<evidence type="ECO:0000313" key="3">
    <source>
        <dbReference type="Proteomes" id="UP000175835"/>
    </source>
</evidence>
<dbReference type="GO" id="GO:0000150">
    <property type="term" value="F:DNA strand exchange activity"/>
    <property type="evidence" value="ECO:0007669"/>
    <property type="project" value="InterPro"/>
</dbReference>
<protein>
    <recommendedName>
        <fullName evidence="1">Resolvase/invertase-type recombinase catalytic domain-containing protein</fullName>
    </recommendedName>
</protein>
<dbReference type="Pfam" id="PF00239">
    <property type="entry name" value="Resolvase"/>
    <property type="match status" value="1"/>
</dbReference>